<keyword evidence="2" id="KW-1185">Reference proteome</keyword>
<dbReference type="Proteomes" id="UP000531216">
    <property type="component" value="Unassembled WGS sequence"/>
</dbReference>
<dbReference type="Gene3D" id="3.40.50.2300">
    <property type="match status" value="3"/>
</dbReference>
<comment type="caution">
    <text evidence="1">The sequence shown here is derived from an EMBL/GenBank/DDBJ whole genome shotgun (WGS) entry which is preliminary data.</text>
</comment>
<proteinExistence type="predicted"/>
<evidence type="ECO:0000313" key="2">
    <source>
        <dbReference type="Proteomes" id="UP000531216"/>
    </source>
</evidence>
<sequence>MKQPIDIGVLFSRSGSYDRLGEACREGAMGAIEAVNADPARRIRFRVAERDPAGRIEAYAPLCADLLVTDGVRHVVGCITSWSRKDVIPVLEKHGGLLWYPAPYEGFEANEHVVYLNAAPNQHLVPLVAHVAARYGRDAFLVGSNYIWGWEMNRIARDLVADAGGEVRGERYLALGDTDVGRLVAEIRATAPDFVLNNLIGPSAYAFYEAYAALGREDERFRPERRPIVSCNLTEAELPSIAPFGDGHLSSLPFVHDGAPGPGSSFEAAAHAAVTVLADAIEAAGTDEPSAVRRAMGAGIRETALGPIRVDPLTQHAALPVRIARVRGSRFEVLEESRGRVEPDPYLSHYDPTATFRPSLRLVK</sequence>
<dbReference type="PANTHER" id="PTHR47628:SF1">
    <property type="entry name" value="ALIPHATIC AMIDASE EXPRESSION-REGULATING PROTEIN"/>
    <property type="match status" value="1"/>
</dbReference>
<reference evidence="1 2" key="1">
    <citation type="submission" date="2020-08" db="EMBL/GenBank/DDBJ databases">
        <title>Genomic Encyclopedia of Type Strains, Phase IV (KMG-IV): sequencing the most valuable type-strain genomes for metagenomic binning, comparative biology and taxonomic classification.</title>
        <authorList>
            <person name="Goeker M."/>
        </authorList>
    </citation>
    <scope>NUCLEOTIDE SEQUENCE [LARGE SCALE GENOMIC DNA]</scope>
    <source>
        <strain evidence="1 2">DSM 25024</strain>
    </source>
</reference>
<dbReference type="InterPro" id="IPR028082">
    <property type="entry name" value="Peripla_BP_I"/>
</dbReference>
<accession>A0A7W6BSH9</accession>
<dbReference type="AlphaFoldDB" id="A0A7W6BSH9"/>
<organism evidence="1 2">
    <name type="scientific">Aureimonas phyllosphaerae</name>
    <dbReference type="NCBI Taxonomy" id="1166078"/>
    <lineage>
        <taxon>Bacteria</taxon>
        <taxon>Pseudomonadati</taxon>
        <taxon>Pseudomonadota</taxon>
        <taxon>Alphaproteobacteria</taxon>
        <taxon>Hyphomicrobiales</taxon>
        <taxon>Aurantimonadaceae</taxon>
        <taxon>Aureimonas</taxon>
    </lineage>
</organism>
<dbReference type="SUPFAM" id="SSF53822">
    <property type="entry name" value="Periplasmic binding protein-like I"/>
    <property type="match status" value="1"/>
</dbReference>
<dbReference type="OrthoDB" id="9802022at2"/>
<dbReference type="PANTHER" id="PTHR47628">
    <property type="match status" value="1"/>
</dbReference>
<gene>
    <name evidence="1" type="ORF">GGR05_000324</name>
</gene>
<dbReference type="EMBL" id="JACIDO010000001">
    <property type="protein sequence ID" value="MBB3934213.1"/>
    <property type="molecule type" value="Genomic_DNA"/>
</dbReference>
<evidence type="ECO:0000313" key="1">
    <source>
        <dbReference type="EMBL" id="MBB3934213.1"/>
    </source>
</evidence>
<name>A0A7W6BSH9_9HYPH</name>
<protein>
    <submittedName>
        <fullName evidence="1">Branched-chain amino acid transport system substrate-binding protein</fullName>
    </submittedName>
</protein>
<dbReference type="RefSeq" id="WP_090958796.1">
    <property type="nucleotide sequence ID" value="NZ_FOOA01000001.1"/>
</dbReference>
<dbReference type="Pfam" id="PF13433">
    <property type="entry name" value="Peripla_BP_5"/>
    <property type="match status" value="2"/>
</dbReference>